<reference evidence="1" key="1">
    <citation type="submission" date="2016-10" db="EMBL/GenBank/DDBJ databases">
        <title>Draft genome sequences of four alkaliphilic bacteria belonging to the Anaerobacillus genus.</title>
        <authorList>
            <person name="Bassil N.M."/>
            <person name="Lloyd J.R."/>
        </authorList>
    </citation>
    <scope>NUCLEOTIDE SEQUENCE [LARGE SCALE GENOMIC DNA]</scope>
    <source>
        <strain evidence="1">NB2006</strain>
    </source>
</reference>
<organism evidence="1">
    <name type="scientific">Anaerobacillus isosaccharinicus</name>
    <dbReference type="NCBI Taxonomy" id="1532552"/>
    <lineage>
        <taxon>Bacteria</taxon>
        <taxon>Bacillati</taxon>
        <taxon>Bacillota</taxon>
        <taxon>Bacilli</taxon>
        <taxon>Bacillales</taxon>
        <taxon>Bacillaceae</taxon>
        <taxon>Anaerobacillus</taxon>
    </lineage>
</organism>
<comment type="caution">
    <text evidence="1">The sequence shown here is derived from an EMBL/GenBank/DDBJ whole genome shotgun (WGS) entry which is preliminary data.</text>
</comment>
<protein>
    <submittedName>
        <fullName evidence="1">Uncharacterized protein</fullName>
    </submittedName>
</protein>
<name>A0A1S2MFZ1_9BACI</name>
<evidence type="ECO:0000313" key="1">
    <source>
        <dbReference type="EMBL" id="OIJ22615.1"/>
    </source>
</evidence>
<dbReference type="EMBL" id="LQXD01000043">
    <property type="protein sequence ID" value="OIJ22615.1"/>
    <property type="molecule type" value="Genomic_DNA"/>
</dbReference>
<proteinExistence type="predicted"/>
<accession>A0A1S2MFZ1</accession>
<gene>
    <name evidence="1" type="ORF">AWH56_05490</name>
</gene>
<dbReference type="AlphaFoldDB" id="A0A1S2MFZ1"/>
<sequence>MLPQIITYLLTFINYQEQVIRTLLTLLIGKSMFDVVTSNYNLFTYLYKLPRTSNSNAPYPFNREEHV</sequence>